<sequence length="251" mass="27467">MLISVFALVILTTVIAGTVLVPRFLTHHVRLANAPDQPRAFGRDMAWLAIQTDDSDAVAAALGLTGLRPANWDSGIGAIYDPEVSDGLLFISPPVRGWTIVAGEALPVPAGSPFIDKMTPLLKHLGKQFRSVQYFASFPIIDFYAWARVDKGRPKRAFAIGEAGIIWDLGKPTSEERRLGLSYVEVRGITERHGDVGGQLLLHPTEENVFAVAAGWSLNPMTLEGFKHPRGVGWIADAPRSWRPERARRVA</sequence>
<protein>
    <submittedName>
        <fullName evidence="1">Uncharacterized protein</fullName>
    </submittedName>
</protein>
<dbReference type="Proteomes" id="UP000199423">
    <property type="component" value="Unassembled WGS sequence"/>
</dbReference>
<dbReference type="RefSeq" id="WP_092867669.1">
    <property type="nucleotide sequence ID" value="NZ_FPCH01000002.1"/>
</dbReference>
<gene>
    <name evidence="1" type="ORF">SAMN04488557_2151</name>
</gene>
<name>A0A1I7NGV5_9HYPH</name>
<reference evidence="2" key="1">
    <citation type="submission" date="2016-10" db="EMBL/GenBank/DDBJ databases">
        <authorList>
            <person name="Varghese N."/>
            <person name="Submissions S."/>
        </authorList>
    </citation>
    <scope>NUCLEOTIDE SEQUENCE [LARGE SCALE GENOMIC DNA]</scope>
    <source>
        <strain evidence="2">DSM 1565</strain>
    </source>
</reference>
<organism evidence="1 2">
    <name type="scientific">Hyphomicrobium facile</name>
    <dbReference type="NCBI Taxonomy" id="51670"/>
    <lineage>
        <taxon>Bacteria</taxon>
        <taxon>Pseudomonadati</taxon>
        <taxon>Pseudomonadota</taxon>
        <taxon>Alphaproteobacteria</taxon>
        <taxon>Hyphomicrobiales</taxon>
        <taxon>Hyphomicrobiaceae</taxon>
        <taxon>Hyphomicrobium</taxon>
    </lineage>
</organism>
<evidence type="ECO:0000313" key="1">
    <source>
        <dbReference type="EMBL" id="SFV33910.1"/>
    </source>
</evidence>
<keyword evidence="2" id="KW-1185">Reference proteome</keyword>
<dbReference type="OrthoDB" id="8859217at2"/>
<proteinExistence type="predicted"/>
<evidence type="ECO:0000313" key="2">
    <source>
        <dbReference type="Proteomes" id="UP000199423"/>
    </source>
</evidence>
<accession>A0A1I7NGV5</accession>
<dbReference type="EMBL" id="FPCH01000002">
    <property type="protein sequence ID" value="SFV33910.1"/>
    <property type="molecule type" value="Genomic_DNA"/>
</dbReference>
<dbReference type="STRING" id="51670.SAMN04488557_2151"/>
<dbReference type="AlphaFoldDB" id="A0A1I7NGV5"/>